<evidence type="ECO:0000256" key="3">
    <source>
        <dbReference type="PROSITE-ProRule" id="PRU00169"/>
    </source>
</evidence>
<dbReference type="CDD" id="cd17535">
    <property type="entry name" value="REC_NarL-like"/>
    <property type="match status" value="1"/>
</dbReference>
<accession>A0A7S7NVW1</accession>
<dbReference type="GO" id="GO:0006355">
    <property type="term" value="P:regulation of DNA-templated transcription"/>
    <property type="evidence" value="ECO:0007669"/>
    <property type="project" value="InterPro"/>
</dbReference>
<dbReference type="PROSITE" id="PS50110">
    <property type="entry name" value="RESPONSE_REGULATORY"/>
    <property type="match status" value="1"/>
</dbReference>
<dbReference type="InterPro" id="IPR016032">
    <property type="entry name" value="Sig_transdc_resp-reg_C-effctor"/>
</dbReference>
<dbReference type="GO" id="GO:0000160">
    <property type="term" value="P:phosphorelay signal transduction system"/>
    <property type="evidence" value="ECO:0007669"/>
    <property type="project" value="InterPro"/>
</dbReference>
<keyword evidence="2" id="KW-0238">DNA-binding</keyword>
<evidence type="ECO:0000259" key="5">
    <source>
        <dbReference type="PROSITE" id="PS50110"/>
    </source>
</evidence>
<gene>
    <name evidence="6" type="ORF">IRI77_12470</name>
</gene>
<dbReference type="PANTHER" id="PTHR43214">
    <property type="entry name" value="TWO-COMPONENT RESPONSE REGULATOR"/>
    <property type="match status" value="1"/>
</dbReference>
<dbReference type="PROSITE" id="PS50043">
    <property type="entry name" value="HTH_LUXR_2"/>
    <property type="match status" value="1"/>
</dbReference>
<dbReference type="Proteomes" id="UP000593892">
    <property type="component" value="Chromosome"/>
</dbReference>
<proteinExistence type="predicted"/>
<dbReference type="RefSeq" id="WP_194452378.1">
    <property type="nucleotide sequence ID" value="NZ_CP063849.1"/>
</dbReference>
<dbReference type="SMART" id="SM00421">
    <property type="entry name" value="HTH_LUXR"/>
    <property type="match status" value="1"/>
</dbReference>
<keyword evidence="7" id="KW-1185">Reference proteome</keyword>
<dbReference type="InterPro" id="IPR000792">
    <property type="entry name" value="Tscrpt_reg_LuxR_C"/>
</dbReference>
<dbReference type="Gene3D" id="3.40.50.2300">
    <property type="match status" value="1"/>
</dbReference>
<dbReference type="AlphaFoldDB" id="A0A7S7NVW1"/>
<name>A0A7S7NVW1_PALFE</name>
<evidence type="ECO:0000259" key="4">
    <source>
        <dbReference type="PROSITE" id="PS50043"/>
    </source>
</evidence>
<feature type="domain" description="Response regulatory" evidence="5">
    <location>
        <begin position="8"/>
        <end position="124"/>
    </location>
</feature>
<evidence type="ECO:0000313" key="7">
    <source>
        <dbReference type="Proteomes" id="UP000593892"/>
    </source>
</evidence>
<dbReference type="InterPro" id="IPR058245">
    <property type="entry name" value="NreC/VraR/RcsB-like_REC"/>
</dbReference>
<organism evidence="6 7">
    <name type="scientific">Paludibaculum fermentans</name>
    <dbReference type="NCBI Taxonomy" id="1473598"/>
    <lineage>
        <taxon>Bacteria</taxon>
        <taxon>Pseudomonadati</taxon>
        <taxon>Acidobacteriota</taxon>
        <taxon>Terriglobia</taxon>
        <taxon>Bryobacterales</taxon>
        <taxon>Bryobacteraceae</taxon>
        <taxon>Paludibaculum</taxon>
    </lineage>
</organism>
<dbReference type="InterPro" id="IPR011006">
    <property type="entry name" value="CheY-like_superfamily"/>
</dbReference>
<dbReference type="PRINTS" id="PR00038">
    <property type="entry name" value="HTHLUXR"/>
</dbReference>
<feature type="modified residue" description="4-aspartylphosphate" evidence="3">
    <location>
        <position position="59"/>
    </location>
</feature>
<keyword evidence="1 3" id="KW-0597">Phosphoprotein</keyword>
<protein>
    <submittedName>
        <fullName evidence="6">Response regulator transcription factor</fullName>
    </submittedName>
</protein>
<dbReference type="Pfam" id="PF00072">
    <property type="entry name" value="Response_reg"/>
    <property type="match status" value="1"/>
</dbReference>
<dbReference type="PANTHER" id="PTHR43214:SF43">
    <property type="entry name" value="TWO-COMPONENT RESPONSE REGULATOR"/>
    <property type="match status" value="1"/>
</dbReference>
<evidence type="ECO:0000313" key="6">
    <source>
        <dbReference type="EMBL" id="QOY90720.1"/>
    </source>
</evidence>
<dbReference type="Pfam" id="PF00196">
    <property type="entry name" value="GerE"/>
    <property type="match status" value="1"/>
</dbReference>
<evidence type="ECO:0000256" key="1">
    <source>
        <dbReference type="ARBA" id="ARBA00022553"/>
    </source>
</evidence>
<dbReference type="InterPro" id="IPR001789">
    <property type="entry name" value="Sig_transdc_resp-reg_receiver"/>
</dbReference>
<dbReference type="SUPFAM" id="SSF52172">
    <property type="entry name" value="CheY-like"/>
    <property type="match status" value="1"/>
</dbReference>
<evidence type="ECO:0000256" key="2">
    <source>
        <dbReference type="ARBA" id="ARBA00023125"/>
    </source>
</evidence>
<dbReference type="KEGG" id="pfer:IRI77_12470"/>
<dbReference type="SUPFAM" id="SSF46894">
    <property type="entry name" value="C-terminal effector domain of the bipartite response regulators"/>
    <property type="match status" value="1"/>
</dbReference>
<dbReference type="GO" id="GO:0003677">
    <property type="term" value="F:DNA binding"/>
    <property type="evidence" value="ECO:0007669"/>
    <property type="project" value="UniProtKB-KW"/>
</dbReference>
<dbReference type="EMBL" id="CP063849">
    <property type="protein sequence ID" value="QOY90720.1"/>
    <property type="molecule type" value="Genomic_DNA"/>
</dbReference>
<sequence>MGEAAELKVGIIEDQPRIREGLKSLIDGTAGYRCVGAFGSMEEALAQLSREVPQVMLVDIGLPGMSGIDGTRRLTALHPGLSVLMLSVYEDDRRIFEALCAGACGYLLKKTPPARLLESLTEAVGGGSPMSPEVARRVVSLFREFRPPDKADYQLTPHEVRILALLVEGHNYKTAADELNVSINTIRFHMRSIYDKLQVHSKSEAVSKALRNRLVR</sequence>
<feature type="domain" description="HTH luxR-type" evidence="4">
    <location>
        <begin position="148"/>
        <end position="213"/>
    </location>
</feature>
<dbReference type="CDD" id="cd06170">
    <property type="entry name" value="LuxR_C_like"/>
    <property type="match status" value="1"/>
</dbReference>
<dbReference type="InterPro" id="IPR039420">
    <property type="entry name" value="WalR-like"/>
</dbReference>
<reference evidence="6 7" key="1">
    <citation type="submission" date="2020-10" db="EMBL/GenBank/DDBJ databases">
        <title>Complete genome sequence of Paludibaculum fermentans P105T, a facultatively anaerobic acidobacterium capable of dissimilatory Fe(III) reduction.</title>
        <authorList>
            <person name="Dedysh S.N."/>
            <person name="Beletsky A.V."/>
            <person name="Kulichevskaya I.S."/>
            <person name="Mardanov A.V."/>
            <person name="Ravin N.V."/>
        </authorList>
    </citation>
    <scope>NUCLEOTIDE SEQUENCE [LARGE SCALE GENOMIC DNA]</scope>
    <source>
        <strain evidence="6 7">P105</strain>
    </source>
</reference>
<dbReference type="SMART" id="SM00448">
    <property type="entry name" value="REC"/>
    <property type="match status" value="1"/>
</dbReference>